<dbReference type="KEGG" id="gla:GL50803_0010193"/>
<dbReference type="RefSeq" id="XP_001706485.1">
    <property type="nucleotide sequence ID" value="XM_001706433.1"/>
</dbReference>
<dbReference type="EMBL" id="AACB03000005">
    <property type="protein sequence ID" value="KAE8301518.1"/>
    <property type="molecule type" value="Genomic_DNA"/>
</dbReference>
<accession>A8BK93</accession>
<evidence type="ECO:0000259" key="1">
    <source>
        <dbReference type="Pfam" id="PF25171"/>
    </source>
</evidence>
<dbReference type="Gene3D" id="2.130.10.10">
    <property type="entry name" value="YVTN repeat-like/Quinoprotein amine dehydrogenase"/>
    <property type="match status" value="2"/>
</dbReference>
<dbReference type="GO" id="GO:0034388">
    <property type="term" value="C:Pwp2p-containing subcomplex of 90S preribosome"/>
    <property type="evidence" value="ECO:0000318"/>
    <property type="project" value="GO_Central"/>
</dbReference>
<dbReference type="InterPro" id="IPR059157">
    <property type="entry name" value="WDR36-Utp21_N"/>
</dbReference>
<dbReference type="HOGENOM" id="CLU_307860_0_0_1"/>
<dbReference type="OMA" id="NENYLAC"/>
<reference evidence="2 3" key="1">
    <citation type="journal article" date="2007" name="Science">
        <title>Genomic minimalism in the early diverging intestinal parasite Giardia lamblia.</title>
        <authorList>
            <person name="Morrison H.G."/>
            <person name="McArthur A.G."/>
            <person name="Gillin F.D."/>
            <person name="Aley S.B."/>
            <person name="Adam R.D."/>
            <person name="Olsen G.J."/>
            <person name="Best A.A."/>
            <person name="Cande W.Z."/>
            <person name="Chen F."/>
            <person name="Cipriano M.J."/>
            <person name="Davids B.J."/>
            <person name="Dawson S.C."/>
            <person name="Elmendorf H.G."/>
            <person name="Hehl A.B."/>
            <person name="Holder M.E."/>
            <person name="Huse S.M."/>
            <person name="Kim U.U."/>
            <person name="Lasek-Nesselquist E."/>
            <person name="Manning G."/>
            <person name="Nigam A."/>
            <person name="Nixon J.E."/>
            <person name="Palm D."/>
            <person name="Passamaneck N.E."/>
            <person name="Prabhu A."/>
            <person name="Reich C.I."/>
            <person name="Reiner D.S."/>
            <person name="Samuelson J."/>
            <person name="Svard S.G."/>
            <person name="Sogin M.L."/>
        </authorList>
    </citation>
    <scope>NUCLEOTIDE SEQUENCE [LARGE SCALE GENOMIC DNA]</scope>
    <source>
        <strain evidence="2 3">WB C6</strain>
    </source>
</reference>
<dbReference type="GeneID" id="5699374"/>
<dbReference type="SUPFAM" id="SSF82171">
    <property type="entry name" value="DPP6 N-terminal domain-like"/>
    <property type="match status" value="1"/>
</dbReference>
<keyword evidence="3" id="KW-1185">Reference proteome</keyword>
<dbReference type="SMART" id="SM00320">
    <property type="entry name" value="WD40"/>
    <property type="match status" value="3"/>
</dbReference>
<organism evidence="2 3">
    <name type="scientific">Giardia intestinalis (strain ATCC 50803 / WB clone C6)</name>
    <name type="common">Giardia lamblia</name>
    <dbReference type="NCBI Taxonomy" id="184922"/>
    <lineage>
        <taxon>Eukaryota</taxon>
        <taxon>Metamonada</taxon>
        <taxon>Diplomonadida</taxon>
        <taxon>Hexamitidae</taxon>
        <taxon>Giardiinae</taxon>
        <taxon>Giardia</taxon>
    </lineage>
</organism>
<dbReference type="GO" id="GO:0032040">
    <property type="term" value="C:small-subunit processome"/>
    <property type="evidence" value="ECO:0000318"/>
    <property type="project" value="GO_Central"/>
</dbReference>
<dbReference type="GO" id="GO:0006364">
    <property type="term" value="P:rRNA processing"/>
    <property type="evidence" value="ECO:0000318"/>
    <property type="project" value="GO_Central"/>
</dbReference>
<dbReference type="AlphaFoldDB" id="A8BK93"/>
<dbReference type="PANTHER" id="PTHR22840:SF12">
    <property type="entry name" value="WD REPEAT-CONTAINING PROTEIN 36"/>
    <property type="match status" value="1"/>
</dbReference>
<comment type="caution">
    <text evidence="2">The sequence shown here is derived from an EMBL/GenBank/DDBJ whole genome shotgun (WGS) entry which is preliminary data.</text>
</comment>
<protein>
    <submittedName>
        <fullName evidence="2">WD-repeat membrane protein</fullName>
    </submittedName>
</protein>
<evidence type="ECO:0000313" key="3">
    <source>
        <dbReference type="Proteomes" id="UP000001548"/>
    </source>
</evidence>
<dbReference type="VEuPathDB" id="GiardiaDB:GL50803_10193"/>
<sequence>MLSLSQIVGVIVDETPLAIGRLGVEYYAAASVGRGFLVYRADMLAPFVYSPALPDTIRQMAVYSDKTVVMYQRKTELEIYTRGRLVAEISGLLHRPLCLVLQESTLVAFDASGRYIIYDLELMEQIKPPRSLPLEHPTDTCSLIMHPDTYLNKVLVVTSSGRMELHNIDKNKRVTALRQGPNDISLAHGEPVVGIVNSPEIDVVAVIQPSRVSMVHLKKQRVLFALPCDLSGDSFTCATFSSVHAIVFVGTEQGRIQAFDLDARRILCELKAHSMCVTSLFWLPDTYILSSGADNTIRILGYDSNLTVIQQIKHRTGHRGGVSLAKFYRENSSNIVHAAETCPFLLTAGLDKTLRYVQIYQRNNSELFSSHDKQYPSEVIDFDACELRDEHWANVVTAHRGEDFCHLWAFYKNKELIEPLPDRYLGREALEKREMAKLKKENGGVLPQDFVDARAAERFRSRYRVTLPTSVKFIENEDNLTLVAGNGDDANENYLACRLSSESVSCCVISLCGNYVALAGTRSSAAVYALQSGRLVGCAPCLFSHPDCLNRSVVRLSFSYDGLMLYAVNSIGYIVLFDIRARKAVKEVSLRSLLPDAEGGDIVVTAVAFDVIRGLVSITSATALYVLDISQSSGIALSRMQSINIEVPHNCLSFFEHGQRLVYGGSVDDSSPEMTGSHAAVIVYDILLDKIVAKQQFREFSAISSITVTSDNTVVAITFVGVPGVYIYKNNEKYGLGIALDDAEYVEASLQAESAEKNIRRCLDLLTEGPQSLGIILHKDSLLASRLYAVAMDRHATRELLEQYGGRLRRAGSASTKDRLPFYIGLQAKDHAQLSRAGSSCFQRIFQMPSDASSLLPEITTLNHGIIDQEIQCLNDDSLSAFCSLLGSWAGHHSTTRTYASLDVFVVIFCCLLRYHALTISKSKELLSSLRPVYAIIEEQYNHITNSVNVITKLIDTLVY</sequence>
<feature type="domain" description="WDR36/Utp21 N-terminal" evidence="1">
    <location>
        <begin position="30"/>
        <end position="300"/>
    </location>
</feature>
<dbReference type="SUPFAM" id="SSF50969">
    <property type="entry name" value="YVTN repeat-like/Quinoprotein amine dehydrogenase"/>
    <property type="match status" value="1"/>
</dbReference>
<gene>
    <name evidence="2" type="ORF">GL50803_0010193</name>
</gene>
<dbReference type="Pfam" id="PF25171">
    <property type="entry name" value="Beta-prop_WDR36-Utp21_1st"/>
    <property type="match status" value="1"/>
</dbReference>
<evidence type="ECO:0000313" key="2">
    <source>
        <dbReference type="EMBL" id="KAE8301518.1"/>
    </source>
</evidence>
<dbReference type="STRING" id="184922.A8BK93"/>
<name>A8BK93_GIAIC</name>
<dbReference type="PANTHER" id="PTHR22840">
    <property type="entry name" value="WD REPEAT-CONTAINING PROTEIN 36"/>
    <property type="match status" value="1"/>
</dbReference>
<dbReference type="InterPro" id="IPR011044">
    <property type="entry name" value="Quino_amine_DH_bsu"/>
</dbReference>
<dbReference type="InterPro" id="IPR001680">
    <property type="entry name" value="WD40_rpt"/>
</dbReference>
<dbReference type="InterPro" id="IPR015943">
    <property type="entry name" value="WD40/YVTN_repeat-like_dom_sf"/>
</dbReference>
<dbReference type="Proteomes" id="UP000001548">
    <property type="component" value="Unassembled WGS sequence"/>
</dbReference>
<proteinExistence type="predicted"/>
<dbReference type="FunFam" id="2.130.10.10:FF:003228">
    <property type="entry name" value="WD-repeat membrane protein, putative"/>
    <property type="match status" value="1"/>
</dbReference>